<dbReference type="AlphaFoldDB" id="A0AAI9Y2U1"/>
<feature type="region of interest" description="Disordered" evidence="1">
    <location>
        <begin position="1"/>
        <end position="27"/>
    </location>
</feature>
<gene>
    <name evidence="2" type="ORF">CMEL01_00499</name>
</gene>
<reference evidence="2 3" key="1">
    <citation type="submission" date="2016-10" db="EMBL/GenBank/DDBJ databases">
        <title>The genome sequence of Colletotrichum fioriniae PJ7.</title>
        <authorList>
            <person name="Baroncelli R."/>
        </authorList>
    </citation>
    <scope>NUCLEOTIDE SEQUENCE [LARGE SCALE GENOMIC DNA]</scope>
    <source>
        <strain evidence="2">Col 31</strain>
    </source>
</reference>
<organism evidence="2 3">
    <name type="scientific">Colletotrichum melonis</name>
    <dbReference type="NCBI Taxonomy" id="1209925"/>
    <lineage>
        <taxon>Eukaryota</taxon>
        <taxon>Fungi</taxon>
        <taxon>Dikarya</taxon>
        <taxon>Ascomycota</taxon>
        <taxon>Pezizomycotina</taxon>
        <taxon>Sordariomycetes</taxon>
        <taxon>Hypocreomycetidae</taxon>
        <taxon>Glomerellales</taxon>
        <taxon>Glomerellaceae</taxon>
        <taxon>Colletotrichum</taxon>
        <taxon>Colletotrichum acutatum species complex</taxon>
    </lineage>
</organism>
<feature type="region of interest" description="Disordered" evidence="1">
    <location>
        <begin position="166"/>
        <end position="219"/>
    </location>
</feature>
<protein>
    <submittedName>
        <fullName evidence="2">Uncharacterized protein</fullName>
    </submittedName>
</protein>
<feature type="non-terminal residue" evidence="2">
    <location>
        <position position="1"/>
    </location>
</feature>
<feature type="region of interest" description="Disordered" evidence="1">
    <location>
        <begin position="41"/>
        <end position="73"/>
    </location>
</feature>
<comment type="caution">
    <text evidence="2">The sequence shown here is derived from an EMBL/GenBank/DDBJ whole genome shotgun (WGS) entry which is preliminary data.</text>
</comment>
<evidence type="ECO:0000313" key="2">
    <source>
        <dbReference type="EMBL" id="KAK1468732.1"/>
    </source>
</evidence>
<sequence>YHFTRQTSTALPASTVSAPHPQSASPETRKAIHLIHQITGPTRLPHPTELVSYGASPGLQQPQARHSRPGLGLSYRSAPQGSCSRGQIIRKPPIRLLILWTCCVTRSRLSLSPSFLHPRSSIRDRFSRPSLSSANFRTRLLAAFRGLRACGREAIRSPLFLLVSSSPSTKRHRQKVTQQAAGDLKRDQDQDQDGLRRQTPDYRLVQQRHQSKKDQRRSV</sequence>
<feature type="compositionally biased region" description="Polar residues" evidence="1">
    <location>
        <begin position="1"/>
        <end position="26"/>
    </location>
</feature>
<proteinExistence type="predicted"/>
<dbReference type="Proteomes" id="UP001239795">
    <property type="component" value="Unassembled WGS sequence"/>
</dbReference>
<evidence type="ECO:0000313" key="3">
    <source>
        <dbReference type="Proteomes" id="UP001239795"/>
    </source>
</evidence>
<evidence type="ECO:0000256" key="1">
    <source>
        <dbReference type="SAM" id="MobiDB-lite"/>
    </source>
</evidence>
<name>A0AAI9Y2U1_9PEZI</name>
<dbReference type="EMBL" id="MLGG01000001">
    <property type="protein sequence ID" value="KAK1468732.1"/>
    <property type="molecule type" value="Genomic_DNA"/>
</dbReference>
<feature type="compositionally biased region" description="Basic and acidic residues" evidence="1">
    <location>
        <begin position="183"/>
        <end position="200"/>
    </location>
</feature>
<keyword evidence="3" id="KW-1185">Reference proteome</keyword>
<accession>A0AAI9Y2U1</accession>